<gene>
    <name evidence="1" type="ORF">S06H3_25095</name>
</gene>
<comment type="caution">
    <text evidence="1">The sequence shown here is derived from an EMBL/GenBank/DDBJ whole genome shotgun (WGS) entry which is preliminary data.</text>
</comment>
<dbReference type="EMBL" id="BARV01014307">
    <property type="protein sequence ID" value="GAI31005.1"/>
    <property type="molecule type" value="Genomic_DNA"/>
</dbReference>
<proteinExistence type="predicted"/>
<feature type="non-terminal residue" evidence="1">
    <location>
        <position position="67"/>
    </location>
</feature>
<protein>
    <submittedName>
        <fullName evidence="1">Uncharacterized protein</fullName>
    </submittedName>
</protein>
<feature type="non-terminal residue" evidence="1">
    <location>
        <position position="1"/>
    </location>
</feature>
<organism evidence="1">
    <name type="scientific">marine sediment metagenome</name>
    <dbReference type="NCBI Taxonomy" id="412755"/>
    <lineage>
        <taxon>unclassified sequences</taxon>
        <taxon>metagenomes</taxon>
        <taxon>ecological metagenomes</taxon>
    </lineage>
</organism>
<dbReference type="AlphaFoldDB" id="X1NW66"/>
<reference evidence="1" key="1">
    <citation type="journal article" date="2014" name="Front. Microbiol.">
        <title>High frequency of phylogenetically diverse reductive dehalogenase-homologous genes in deep subseafloor sedimentary metagenomes.</title>
        <authorList>
            <person name="Kawai M."/>
            <person name="Futagami T."/>
            <person name="Toyoda A."/>
            <person name="Takaki Y."/>
            <person name="Nishi S."/>
            <person name="Hori S."/>
            <person name="Arai W."/>
            <person name="Tsubouchi T."/>
            <person name="Morono Y."/>
            <person name="Uchiyama I."/>
            <person name="Ito T."/>
            <person name="Fujiyama A."/>
            <person name="Inagaki F."/>
            <person name="Takami H."/>
        </authorList>
    </citation>
    <scope>NUCLEOTIDE SEQUENCE</scope>
    <source>
        <strain evidence="1">Expedition CK06-06</strain>
    </source>
</reference>
<sequence length="67" mass="7476">GLRNQIMSREKVSPGTMMPMPADRDLALVKLMGRLVKDANDCWNWDGTKDYCGYGHAYIEGRANSGL</sequence>
<accession>X1NW66</accession>
<evidence type="ECO:0000313" key="1">
    <source>
        <dbReference type="EMBL" id="GAI31005.1"/>
    </source>
</evidence>
<name>X1NW66_9ZZZZ</name>